<accession>A0A9W9H9D9</accession>
<comment type="caution">
    <text evidence="2">The sequence shown here is derived from an EMBL/GenBank/DDBJ whole genome shotgun (WGS) entry which is preliminary data.</text>
</comment>
<dbReference type="Gene3D" id="3.40.50.150">
    <property type="entry name" value="Vaccinia Virus protein VP39"/>
    <property type="match status" value="1"/>
</dbReference>
<feature type="domain" description="Methyltransferase" evidence="1">
    <location>
        <begin position="127"/>
        <end position="223"/>
    </location>
</feature>
<gene>
    <name evidence="2" type="ORF">N7515_001266</name>
</gene>
<protein>
    <submittedName>
        <fullName evidence="2">Methyltransferase domain-containing protein</fullName>
    </submittedName>
</protein>
<sequence length="284" mass="31725">MPKSNFQEAEFKSLGTDRRDIAQRLYRAIENSRANISVRWFAEKGHFELIGTKNTDQDQTTADLLKHQAGEGWKLKIAGRNEKGNIILHFIPVIPVDSTKHLCETLGVKDEERSFALIAALIEGRSVLDIGCGKGYTTARIAAELKPRSLTALEPGIDTGSSFAQASNFLSERGIEVLNLTAQQASIKYLGTFDVVTVFKYNVGHREKEAFAASIARIIKADGIAIISSVERERCYEGFDSALYIGDALRKYFEIIDVKEVNYSQTAREWFLLCRRPITARTVS</sequence>
<keyword evidence="3" id="KW-1185">Reference proteome</keyword>
<dbReference type="RefSeq" id="XP_056524123.1">
    <property type="nucleotide sequence ID" value="XM_056662010.1"/>
</dbReference>
<reference evidence="2" key="1">
    <citation type="submission" date="2022-11" db="EMBL/GenBank/DDBJ databases">
        <authorList>
            <person name="Petersen C."/>
        </authorList>
    </citation>
    <scope>NUCLEOTIDE SEQUENCE</scope>
    <source>
        <strain evidence="2">IBT 22155</strain>
    </source>
</reference>
<dbReference type="Pfam" id="PF13649">
    <property type="entry name" value="Methyltransf_25"/>
    <property type="match status" value="1"/>
</dbReference>
<name>A0A9W9H9D9_9EURO</name>
<reference evidence="2" key="2">
    <citation type="journal article" date="2023" name="IMA Fungus">
        <title>Comparative genomic study of the Penicillium genus elucidates a diverse pangenome and 15 lateral gene transfer events.</title>
        <authorList>
            <person name="Petersen C."/>
            <person name="Sorensen T."/>
            <person name="Nielsen M.R."/>
            <person name="Sondergaard T.E."/>
            <person name="Sorensen J.L."/>
            <person name="Fitzpatrick D.A."/>
            <person name="Frisvad J.C."/>
            <person name="Nielsen K.L."/>
        </authorList>
    </citation>
    <scope>NUCLEOTIDE SEQUENCE</scope>
    <source>
        <strain evidence="2">IBT 22155</strain>
    </source>
</reference>
<dbReference type="GeneID" id="81401180"/>
<organism evidence="2 3">
    <name type="scientific">Penicillium bovifimosum</name>
    <dbReference type="NCBI Taxonomy" id="126998"/>
    <lineage>
        <taxon>Eukaryota</taxon>
        <taxon>Fungi</taxon>
        <taxon>Dikarya</taxon>
        <taxon>Ascomycota</taxon>
        <taxon>Pezizomycotina</taxon>
        <taxon>Eurotiomycetes</taxon>
        <taxon>Eurotiomycetidae</taxon>
        <taxon>Eurotiales</taxon>
        <taxon>Aspergillaceae</taxon>
        <taxon>Penicillium</taxon>
    </lineage>
</organism>
<dbReference type="GO" id="GO:0032259">
    <property type="term" value="P:methylation"/>
    <property type="evidence" value="ECO:0007669"/>
    <property type="project" value="UniProtKB-KW"/>
</dbReference>
<dbReference type="CDD" id="cd02440">
    <property type="entry name" value="AdoMet_MTases"/>
    <property type="match status" value="1"/>
</dbReference>
<keyword evidence="2" id="KW-0489">Methyltransferase</keyword>
<keyword evidence="2" id="KW-0808">Transferase</keyword>
<dbReference type="SUPFAM" id="SSF53335">
    <property type="entry name" value="S-adenosyl-L-methionine-dependent methyltransferases"/>
    <property type="match status" value="1"/>
</dbReference>
<dbReference type="GO" id="GO:0008168">
    <property type="term" value="F:methyltransferase activity"/>
    <property type="evidence" value="ECO:0007669"/>
    <property type="project" value="UniProtKB-KW"/>
</dbReference>
<dbReference type="Proteomes" id="UP001149079">
    <property type="component" value="Unassembled WGS sequence"/>
</dbReference>
<evidence type="ECO:0000259" key="1">
    <source>
        <dbReference type="Pfam" id="PF13649"/>
    </source>
</evidence>
<dbReference type="AlphaFoldDB" id="A0A9W9H9D9"/>
<dbReference type="InterPro" id="IPR041698">
    <property type="entry name" value="Methyltransf_25"/>
</dbReference>
<proteinExistence type="predicted"/>
<evidence type="ECO:0000313" key="3">
    <source>
        <dbReference type="Proteomes" id="UP001149079"/>
    </source>
</evidence>
<dbReference type="InterPro" id="IPR029063">
    <property type="entry name" value="SAM-dependent_MTases_sf"/>
</dbReference>
<dbReference type="EMBL" id="JAPQKL010000002">
    <property type="protein sequence ID" value="KAJ5142479.1"/>
    <property type="molecule type" value="Genomic_DNA"/>
</dbReference>
<evidence type="ECO:0000313" key="2">
    <source>
        <dbReference type="EMBL" id="KAJ5142479.1"/>
    </source>
</evidence>